<protein>
    <recommendedName>
        <fullName evidence="1">Integrase core domain-containing protein</fullName>
    </recommendedName>
</protein>
<evidence type="ECO:0000313" key="3">
    <source>
        <dbReference type="Proteomes" id="UP001159405"/>
    </source>
</evidence>
<comment type="caution">
    <text evidence="2">The sequence shown here is derived from an EMBL/GenBank/DDBJ whole genome shotgun (WGS) entry which is preliminary data.</text>
</comment>
<evidence type="ECO:0000259" key="1">
    <source>
        <dbReference type="Pfam" id="PF24764"/>
    </source>
</evidence>
<proteinExistence type="predicted"/>
<name>A0ABN8R0I2_9CNID</name>
<accession>A0ABN8R0I2</accession>
<gene>
    <name evidence="2" type="ORF">PLOB_00013283</name>
</gene>
<organism evidence="2 3">
    <name type="scientific">Porites lobata</name>
    <dbReference type="NCBI Taxonomy" id="104759"/>
    <lineage>
        <taxon>Eukaryota</taxon>
        <taxon>Metazoa</taxon>
        <taxon>Cnidaria</taxon>
        <taxon>Anthozoa</taxon>
        <taxon>Hexacorallia</taxon>
        <taxon>Scleractinia</taxon>
        <taxon>Fungiina</taxon>
        <taxon>Poritidae</taxon>
        <taxon>Porites</taxon>
    </lineage>
</organism>
<dbReference type="InterPro" id="IPR058913">
    <property type="entry name" value="Integrase_dom_put"/>
</dbReference>
<feature type="domain" description="Integrase core" evidence="1">
    <location>
        <begin position="1"/>
        <end position="63"/>
    </location>
</feature>
<evidence type="ECO:0000313" key="2">
    <source>
        <dbReference type="EMBL" id="CAH3172854.1"/>
    </source>
</evidence>
<keyword evidence="3" id="KW-1185">Reference proteome</keyword>
<dbReference type="EMBL" id="CALNXK010000176">
    <property type="protein sequence ID" value="CAH3172854.1"/>
    <property type="molecule type" value="Genomic_DNA"/>
</dbReference>
<sequence>MMERSGLLDPVNEVYLLSLHLVFLQEIKKSLDEFTRQWNYHGLSTEGGSSPLQLWTEGILRSANGILSEEELIWYGVDEEDAISVSEEDQEVIVPSSNIPLREDQLDYLHSLVPTNLTRSERISKYVELVGVVNEML</sequence>
<dbReference type="Pfam" id="PF24764">
    <property type="entry name" value="rva_4"/>
    <property type="match status" value="1"/>
</dbReference>
<reference evidence="2 3" key="1">
    <citation type="submission" date="2022-05" db="EMBL/GenBank/DDBJ databases">
        <authorList>
            <consortium name="Genoscope - CEA"/>
            <person name="William W."/>
        </authorList>
    </citation>
    <scope>NUCLEOTIDE SEQUENCE [LARGE SCALE GENOMIC DNA]</scope>
</reference>
<dbReference type="Proteomes" id="UP001159405">
    <property type="component" value="Unassembled WGS sequence"/>
</dbReference>